<feature type="domain" description="ATPase F1/V1/A1 complex alpha/beta subunit nucleotide-binding" evidence="11">
    <location>
        <begin position="6"/>
        <end position="203"/>
    </location>
</feature>
<dbReference type="CDD" id="cd01132">
    <property type="entry name" value="F1-ATPase_alpha_CD"/>
    <property type="match status" value="1"/>
</dbReference>
<dbReference type="PANTHER" id="PTHR48082">
    <property type="entry name" value="ATP SYNTHASE SUBUNIT ALPHA, MITOCHONDRIAL"/>
    <property type="match status" value="1"/>
</dbReference>
<evidence type="ECO:0000256" key="9">
    <source>
        <dbReference type="ARBA" id="ARBA00023196"/>
    </source>
</evidence>
<evidence type="ECO:0000256" key="8">
    <source>
        <dbReference type="ARBA" id="ARBA00023136"/>
    </source>
</evidence>
<accession>A0A0B1SV21</accession>
<dbReference type="Gene3D" id="3.40.50.300">
    <property type="entry name" value="P-loop containing nucleotide triphosphate hydrolases"/>
    <property type="match status" value="1"/>
</dbReference>
<evidence type="ECO:0000256" key="4">
    <source>
        <dbReference type="ARBA" id="ARBA00022741"/>
    </source>
</evidence>
<evidence type="ECO:0000313" key="13">
    <source>
        <dbReference type="EMBL" id="KHJ88809.1"/>
    </source>
</evidence>
<keyword evidence="4" id="KW-0547">Nucleotide-binding</keyword>
<dbReference type="AlphaFoldDB" id="A0A0B1SV21"/>
<dbReference type="InterPro" id="IPR033732">
    <property type="entry name" value="ATP_synth_F1_a_nt-bd_dom"/>
</dbReference>
<dbReference type="GO" id="GO:0005524">
    <property type="term" value="F:ATP binding"/>
    <property type="evidence" value="ECO:0007669"/>
    <property type="project" value="UniProtKB-KW"/>
</dbReference>
<dbReference type="NCBIfam" id="TIGR00962">
    <property type="entry name" value="atpA"/>
    <property type="match status" value="1"/>
</dbReference>
<keyword evidence="8" id="KW-0472">Membrane</keyword>
<dbReference type="PANTHER" id="PTHR48082:SF2">
    <property type="entry name" value="ATP SYNTHASE SUBUNIT ALPHA, MITOCHONDRIAL"/>
    <property type="match status" value="1"/>
</dbReference>
<dbReference type="Pfam" id="PF00306">
    <property type="entry name" value="ATP-synt_ab_C"/>
    <property type="match status" value="1"/>
</dbReference>
<protein>
    <submittedName>
        <fullName evidence="13">ATP synthase F1, alpha subunit</fullName>
    </submittedName>
</protein>
<dbReference type="FunFam" id="3.40.50.300:FF:002432">
    <property type="entry name" value="ATP synthase subunit alpha, mitochondrial"/>
    <property type="match status" value="1"/>
</dbReference>
<keyword evidence="3" id="KW-0813">Transport</keyword>
<evidence type="ECO:0000313" key="14">
    <source>
        <dbReference type="Proteomes" id="UP000053660"/>
    </source>
</evidence>
<dbReference type="Pfam" id="PF00006">
    <property type="entry name" value="ATP-synt_ab"/>
    <property type="match status" value="1"/>
</dbReference>
<dbReference type="InterPro" id="IPR027417">
    <property type="entry name" value="P-loop_NTPase"/>
</dbReference>
<evidence type="ECO:0000256" key="3">
    <source>
        <dbReference type="ARBA" id="ARBA00022448"/>
    </source>
</evidence>
<dbReference type="GO" id="GO:0046933">
    <property type="term" value="F:proton-transporting ATP synthase activity, rotational mechanism"/>
    <property type="evidence" value="ECO:0007669"/>
    <property type="project" value="InterPro"/>
</dbReference>
<keyword evidence="10" id="KW-0066">ATP synthesis</keyword>
<dbReference type="InterPro" id="IPR000793">
    <property type="entry name" value="ATP_synth_asu_C"/>
</dbReference>
<evidence type="ECO:0000259" key="11">
    <source>
        <dbReference type="Pfam" id="PF00006"/>
    </source>
</evidence>
<comment type="similarity">
    <text evidence="2">Belongs to the ATPase alpha/beta chains family.</text>
</comment>
<feature type="domain" description="ATP synthase alpha subunit C-terminal" evidence="12">
    <location>
        <begin position="210"/>
        <end position="335"/>
    </location>
</feature>
<evidence type="ECO:0000256" key="1">
    <source>
        <dbReference type="ARBA" id="ARBA00004370"/>
    </source>
</evidence>
<evidence type="ECO:0000256" key="6">
    <source>
        <dbReference type="ARBA" id="ARBA00022840"/>
    </source>
</evidence>
<comment type="subcellular location">
    <subcellularLocation>
        <location evidence="1">Membrane</location>
    </subcellularLocation>
</comment>
<keyword evidence="7" id="KW-0406">Ion transport</keyword>
<evidence type="ECO:0000256" key="7">
    <source>
        <dbReference type="ARBA" id="ARBA00023065"/>
    </source>
</evidence>
<dbReference type="EMBL" id="KN555170">
    <property type="protein sequence ID" value="KHJ88809.1"/>
    <property type="molecule type" value="Genomic_DNA"/>
</dbReference>
<name>A0A0B1SV21_OESDE</name>
<dbReference type="SUPFAM" id="SSF52540">
    <property type="entry name" value="P-loop containing nucleoside triphosphate hydrolases"/>
    <property type="match status" value="1"/>
</dbReference>
<keyword evidence="9" id="KW-0139">CF(1)</keyword>
<dbReference type="GO" id="GO:0043531">
    <property type="term" value="F:ADP binding"/>
    <property type="evidence" value="ECO:0007669"/>
    <property type="project" value="TreeGrafter"/>
</dbReference>
<evidence type="ECO:0000256" key="10">
    <source>
        <dbReference type="ARBA" id="ARBA00023310"/>
    </source>
</evidence>
<evidence type="ECO:0000256" key="2">
    <source>
        <dbReference type="ARBA" id="ARBA00008936"/>
    </source>
</evidence>
<keyword evidence="5" id="KW-0375">Hydrogen ion transport</keyword>
<dbReference type="InterPro" id="IPR038376">
    <property type="entry name" value="ATP_synth_asu_C_sf"/>
</dbReference>
<keyword evidence="14" id="KW-1185">Reference proteome</keyword>
<organism evidence="13 14">
    <name type="scientific">Oesophagostomum dentatum</name>
    <name type="common">Nodular worm</name>
    <dbReference type="NCBI Taxonomy" id="61180"/>
    <lineage>
        <taxon>Eukaryota</taxon>
        <taxon>Metazoa</taxon>
        <taxon>Ecdysozoa</taxon>
        <taxon>Nematoda</taxon>
        <taxon>Chromadorea</taxon>
        <taxon>Rhabditida</taxon>
        <taxon>Rhabditina</taxon>
        <taxon>Rhabditomorpha</taxon>
        <taxon>Strongyloidea</taxon>
        <taxon>Strongylidae</taxon>
        <taxon>Oesophagostomum</taxon>
    </lineage>
</organism>
<dbReference type="PROSITE" id="PS00152">
    <property type="entry name" value="ATPASE_ALPHA_BETA"/>
    <property type="match status" value="1"/>
</dbReference>
<dbReference type="InterPro" id="IPR000194">
    <property type="entry name" value="ATPase_F1/V1/A1_a/bsu_nucl-bd"/>
</dbReference>
<sequence>LYVFRKTAIAIDTIINQARFNSGTDEKKKLYCIYVAIGQKRSTVAQIVKRLNDSGAMKYTIVVSATASDAAPLQFLAPYSGCAMGEYFRDNGKHALIIYDDLSKQAVAYRQMSLLLRRPPGREAYPGDVFYLHSRLLERAAKMNESLGGGSLTALPVIETQAGDVSAYIPTNVISITDGQIFLETELFYKGVRPAINVGLSVSRVGSAAQTKAMKQVAGSMKLELAQYREVAAFAQFGSDLDAATQQLLNRGVRLTELLKQGQYVPMAIEEQVAVIYAGVRGHLDKIDPSAITRFEREFLAHIRSTQQELLKTIHTEGQITPATEAKLKEVVTNFLATFKA</sequence>
<dbReference type="Proteomes" id="UP000053660">
    <property type="component" value="Unassembled WGS sequence"/>
</dbReference>
<dbReference type="InterPro" id="IPR005294">
    <property type="entry name" value="ATP_synth_F1_asu"/>
</dbReference>
<dbReference type="SUPFAM" id="SSF47917">
    <property type="entry name" value="C-terminal domain of alpha and beta subunits of F1 ATP synthase"/>
    <property type="match status" value="1"/>
</dbReference>
<proteinExistence type="inferred from homology"/>
<evidence type="ECO:0000256" key="5">
    <source>
        <dbReference type="ARBA" id="ARBA00022781"/>
    </source>
</evidence>
<gene>
    <name evidence="13" type="ORF">OESDEN_11390</name>
</gene>
<dbReference type="FunFam" id="1.20.150.20:FF:000001">
    <property type="entry name" value="ATP synthase subunit alpha"/>
    <property type="match status" value="1"/>
</dbReference>
<dbReference type="CDD" id="cd18113">
    <property type="entry name" value="ATP-synt_F1_alpha_C"/>
    <property type="match status" value="1"/>
</dbReference>
<dbReference type="OrthoDB" id="9805536at2759"/>
<keyword evidence="6" id="KW-0067">ATP-binding</keyword>
<dbReference type="GO" id="GO:0045259">
    <property type="term" value="C:proton-transporting ATP synthase complex"/>
    <property type="evidence" value="ECO:0007669"/>
    <property type="project" value="UniProtKB-KW"/>
</dbReference>
<feature type="non-terminal residue" evidence="13">
    <location>
        <position position="1"/>
    </location>
</feature>
<reference evidence="13 14" key="1">
    <citation type="submission" date="2014-03" db="EMBL/GenBank/DDBJ databases">
        <title>Draft genome of the hookworm Oesophagostomum dentatum.</title>
        <authorList>
            <person name="Mitreva M."/>
        </authorList>
    </citation>
    <scope>NUCLEOTIDE SEQUENCE [LARGE SCALE GENOMIC DNA]</scope>
    <source>
        <strain evidence="13 14">OD-Hann</strain>
    </source>
</reference>
<dbReference type="InterPro" id="IPR020003">
    <property type="entry name" value="ATPase_a/bsu_AS"/>
</dbReference>
<evidence type="ECO:0000259" key="12">
    <source>
        <dbReference type="Pfam" id="PF00306"/>
    </source>
</evidence>
<dbReference type="Gene3D" id="1.20.150.20">
    <property type="entry name" value="ATP synthase alpha/beta chain, C-terminal domain"/>
    <property type="match status" value="1"/>
</dbReference>